<accession>W8VPW5</accession>
<dbReference type="Proteomes" id="UP000031760">
    <property type="component" value="Chromosome"/>
</dbReference>
<gene>
    <name evidence="1" type="ORF">NMS_1300</name>
</gene>
<dbReference type="PROSITE" id="PS51257">
    <property type="entry name" value="PROKAR_LIPOPROTEIN"/>
    <property type="match status" value="1"/>
</dbReference>
<name>W8VPW5_9FLAO</name>
<organism evidence="1 2">
    <name type="scientific">Nonlabens marinus S1-08</name>
    <dbReference type="NCBI Taxonomy" id="1454201"/>
    <lineage>
        <taxon>Bacteria</taxon>
        <taxon>Pseudomonadati</taxon>
        <taxon>Bacteroidota</taxon>
        <taxon>Flavobacteriia</taxon>
        <taxon>Flavobacteriales</taxon>
        <taxon>Flavobacteriaceae</taxon>
        <taxon>Nonlabens</taxon>
    </lineage>
</organism>
<protein>
    <submittedName>
        <fullName evidence="1">Uncharacterized protein</fullName>
    </submittedName>
</protein>
<keyword evidence="2" id="KW-1185">Reference proteome</keyword>
<evidence type="ECO:0000313" key="2">
    <source>
        <dbReference type="Proteomes" id="UP000031760"/>
    </source>
</evidence>
<dbReference type="KEGG" id="nmf:NMS_1300"/>
<dbReference type="RefSeq" id="WP_148311340.1">
    <property type="nucleotide sequence ID" value="NZ_AP014548.1"/>
</dbReference>
<reference evidence="1 2" key="1">
    <citation type="journal article" date="2014" name="Proc. Natl. Acad. Sci. U.S.A.">
        <title>Functional characterization of flavobacteria rhodopsins reveals a unique class of light-driven chloride pump in bacteria.</title>
        <authorList>
            <person name="Yoshizawa S."/>
            <person name="Kumagai Y."/>
            <person name="Kim H."/>
            <person name="Ogura Y."/>
            <person name="Hayashi T."/>
            <person name="Iwasaki W."/>
            <person name="DeLong E.F."/>
            <person name="Kogure K."/>
        </authorList>
    </citation>
    <scope>NUCLEOTIDE SEQUENCE [LARGE SCALE GENOMIC DNA]</scope>
    <source>
        <strain evidence="1 2">S1-08</strain>
    </source>
</reference>
<dbReference type="EMBL" id="AP014548">
    <property type="protein sequence ID" value="BAO55309.1"/>
    <property type="molecule type" value="Genomic_DNA"/>
</dbReference>
<evidence type="ECO:0000313" key="1">
    <source>
        <dbReference type="EMBL" id="BAO55309.1"/>
    </source>
</evidence>
<dbReference type="OrthoDB" id="1441158at2"/>
<dbReference type="STRING" id="1454201.NMS_1300"/>
<sequence>MKFLYFFFTCLVLTSCVSDDDNLIDPELKKVVGFYAIKSFESDQAVDLNGDGITSTDLKSEINDFDYYDLDLRPNIEGQVRLQLVSFIFPATNLRFQNPAYPDGNTNFTSSIFSTIYVFSNDQIILENNSFEVYDYVDSENRITNLRTDDVITVLDNDQLRISISQEYYDYSTAQWLALDIDVVYEKLNFE</sequence>
<dbReference type="HOGENOM" id="CLU_1420169_0_0_10"/>
<proteinExistence type="predicted"/>
<dbReference type="AlphaFoldDB" id="W8VPW5"/>